<evidence type="ECO:0000313" key="3">
    <source>
        <dbReference type="Proteomes" id="UP000014539"/>
    </source>
</evidence>
<keyword evidence="1" id="KW-0812">Transmembrane</keyword>
<evidence type="ECO:0000256" key="1">
    <source>
        <dbReference type="SAM" id="Phobius"/>
    </source>
</evidence>
<name>S3XDD0_9BACT</name>
<dbReference type="Pfam" id="PF04956">
    <property type="entry name" value="TrbC"/>
    <property type="match status" value="1"/>
</dbReference>
<keyword evidence="1" id="KW-1133">Transmembrane helix</keyword>
<reference evidence="2 3" key="1">
    <citation type="submission" date="2013-06" db="EMBL/GenBank/DDBJ databases">
        <title>The Genome Sequence of Campylobacter ureolyticus ACS-301-V-SCH3B.</title>
        <authorList>
            <consortium name="The Broad Institute Genomics Platform"/>
            <person name="Earl A."/>
            <person name="Ward D."/>
            <person name="Feldgarden M."/>
            <person name="Gevers D."/>
            <person name="Saerens B."/>
            <person name="Vaneechoutte M."/>
            <person name="Walker B."/>
            <person name="Young S."/>
            <person name="Zeng Q."/>
            <person name="Gargeya S."/>
            <person name="Fitzgerald M."/>
            <person name="Haas B."/>
            <person name="Abouelleil A."/>
            <person name="Allen A.W."/>
            <person name="Alvarado L."/>
            <person name="Arachchi H.M."/>
            <person name="Berlin A.M."/>
            <person name="Chapman S.B."/>
            <person name="Gainer-Dewar J."/>
            <person name="Goldberg J."/>
            <person name="Griggs A."/>
            <person name="Gujja S."/>
            <person name="Hansen M."/>
            <person name="Howarth C."/>
            <person name="Imamovic A."/>
            <person name="Ireland A."/>
            <person name="Larimer J."/>
            <person name="McCowan C."/>
            <person name="Murphy C."/>
            <person name="Pearson M."/>
            <person name="Poon T.W."/>
            <person name="Priest M."/>
            <person name="Roberts A."/>
            <person name="Saif S."/>
            <person name="Shea T."/>
            <person name="Sisk P."/>
            <person name="Sykes S."/>
            <person name="Wortman J."/>
            <person name="Nusbaum C."/>
            <person name="Birren B."/>
        </authorList>
    </citation>
    <scope>NUCLEOTIDE SEQUENCE [LARGE SCALE GENOMIC DNA]</scope>
    <source>
        <strain evidence="2 3">ACS-301-V-Sch3b</strain>
    </source>
</reference>
<dbReference type="InterPro" id="IPR007039">
    <property type="entry name" value="TrbC/VirB2"/>
</dbReference>
<organism evidence="2 3">
    <name type="scientific">Campylobacter ureolyticus ACS-301-V-Sch3b</name>
    <dbReference type="NCBI Taxonomy" id="883165"/>
    <lineage>
        <taxon>Bacteria</taxon>
        <taxon>Pseudomonadati</taxon>
        <taxon>Campylobacterota</taxon>
        <taxon>Epsilonproteobacteria</taxon>
        <taxon>Campylobacterales</taxon>
        <taxon>Campylobacteraceae</taxon>
        <taxon>Campylobacter</taxon>
    </lineage>
</organism>
<dbReference type="EMBL" id="AGYD01000016">
    <property type="protein sequence ID" value="EPH07392.1"/>
    <property type="molecule type" value="Genomic_DNA"/>
</dbReference>
<dbReference type="AlphaFoldDB" id="S3XDD0"/>
<feature type="transmembrane region" description="Helical" evidence="1">
    <location>
        <begin position="87"/>
        <end position="105"/>
    </location>
</feature>
<keyword evidence="3" id="KW-1185">Reference proteome</keyword>
<sequence>MFKIFLKTSREREREREREPLFDNGYQKLTLLSKPSFLSKLSKHNSLSYLFIALFLVTLIFPDSVLAAGGMEKAKSLLEKVAEWLRYVSIATVTIAILVVGYKVLFGGRTIQECTPIIIGALIIASASEVAQLLMS</sequence>
<gene>
    <name evidence="2" type="ORF">HMPREF9309_01613</name>
</gene>
<proteinExistence type="predicted"/>
<dbReference type="Proteomes" id="UP000014539">
    <property type="component" value="Unassembled WGS sequence"/>
</dbReference>
<protein>
    <recommendedName>
        <fullName evidence="4">Type IV secretion system protein virB2</fullName>
    </recommendedName>
</protein>
<comment type="caution">
    <text evidence="2">The sequence shown here is derived from an EMBL/GenBank/DDBJ whole genome shotgun (WGS) entry which is preliminary data.</text>
</comment>
<dbReference type="PATRIC" id="fig|883165.3.peg.1632"/>
<evidence type="ECO:0000313" key="2">
    <source>
        <dbReference type="EMBL" id="EPH07392.1"/>
    </source>
</evidence>
<feature type="transmembrane region" description="Helical" evidence="1">
    <location>
        <begin position="47"/>
        <end position="67"/>
    </location>
</feature>
<feature type="transmembrane region" description="Helical" evidence="1">
    <location>
        <begin position="117"/>
        <end position="135"/>
    </location>
</feature>
<accession>S3XDD0</accession>
<keyword evidence="1" id="KW-0472">Membrane</keyword>
<dbReference type="RefSeq" id="WP_016647465.1">
    <property type="nucleotide sequence ID" value="NZ_KE340329.1"/>
</dbReference>
<evidence type="ECO:0008006" key="4">
    <source>
        <dbReference type="Google" id="ProtNLM"/>
    </source>
</evidence>
<dbReference type="HOGENOM" id="CLU_155084_0_0_7"/>